<dbReference type="SUPFAM" id="SSF53383">
    <property type="entry name" value="PLP-dependent transferases"/>
    <property type="match status" value="1"/>
</dbReference>
<comment type="caution">
    <text evidence="8">The sequence shown here is derived from an EMBL/GenBank/DDBJ whole genome shotgun (WGS) entry which is preliminary data.</text>
</comment>
<dbReference type="Pfam" id="PF00282">
    <property type="entry name" value="Pyridoxal_deC"/>
    <property type="match status" value="1"/>
</dbReference>
<dbReference type="GO" id="GO:0008483">
    <property type="term" value="F:transaminase activity"/>
    <property type="evidence" value="ECO:0007669"/>
    <property type="project" value="UniProtKB-KW"/>
</dbReference>
<evidence type="ECO:0000256" key="7">
    <source>
        <dbReference type="RuleBase" id="RU000382"/>
    </source>
</evidence>
<evidence type="ECO:0000256" key="1">
    <source>
        <dbReference type="ARBA" id="ARBA00001933"/>
    </source>
</evidence>
<dbReference type="Gene3D" id="3.40.640.10">
    <property type="entry name" value="Type I PLP-dependent aspartate aminotransferase-like (Major domain)"/>
    <property type="match status" value="1"/>
</dbReference>
<dbReference type="Proteomes" id="UP000732298">
    <property type="component" value="Unassembled WGS sequence"/>
</dbReference>
<evidence type="ECO:0000256" key="3">
    <source>
        <dbReference type="ARBA" id="ARBA00022793"/>
    </source>
</evidence>
<dbReference type="PANTHER" id="PTHR45677:SF8">
    <property type="entry name" value="CYSTEINE SULFINIC ACID DECARBOXYLASE"/>
    <property type="match status" value="1"/>
</dbReference>
<evidence type="ECO:0000256" key="4">
    <source>
        <dbReference type="ARBA" id="ARBA00022898"/>
    </source>
</evidence>
<keyword evidence="3" id="KW-0210">Decarboxylase</keyword>
<dbReference type="GO" id="GO:0005737">
    <property type="term" value="C:cytoplasm"/>
    <property type="evidence" value="ECO:0007669"/>
    <property type="project" value="TreeGrafter"/>
</dbReference>
<dbReference type="AlphaFoldDB" id="A0A8T3YKQ8"/>
<sequence>MNQGDASTGRRQAIDMYSMIGICPESIFIEESGFAMRNLADASDEEAQRARAKLTRFFSERILGLEKTKGIVLHSGSEANEIALYMARKKTGKRFVLTTNIAHSSIKNACDKLEMKILTVDAKPEKGFQADEKEVIKILETYGPNIAMVNATHGTTYFGNSEGFIFNPEVEELCMKHGIWVHVDAAYGGTILNLTGHPNAIRISASLVVSSVAVDTTKFIGAIGAGILMLKEAKDKKLAGHEADYFTGNMSALGTTRSAFPVATALATIEQFGIEGLRALAALCTERAKNAGKEIGENGFSMLAPIESGVVPIKCESEKELEHLMVGLLEKGFRVSPIRISGKNYSVLGIRIVITPKKEMTDENIARFVGALSEVVTGK</sequence>
<dbReference type="InterPro" id="IPR015424">
    <property type="entry name" value="PyrdxlP-dep_Trfase"/>
</dbReference>
<evidence type="ECO:0000313" key="9">
    <source>
        <dbReference type="Proteomes" id="UP000732298"/>
    </source>
</evidence>
<accession>A0A8T3YKQ8</accession>
<dbReference type="PANTHER" id="PTHR45677">
    <property type="entry name" value="GLUTAMATE DECARBOXYLASE-RELATED"/>
    <property type="match status" value="1"/>
</dbReference>
<dbReference type="GO" id="GO:0019752">
    <property type="term" value="P:carboxylic acid metabolic process"/>
    <property type="evidence" value="ECO:0007669"/>
    <property type="project" value="InterPro"/>
</dbReference>
<keyword evidence="5 7" id="KW-0456">Lyase</keyword>
<reference evidence="8" key="1">
    <citation type="submission" date="2020-07" db="EMBL/GenBank/DDBJ databases">
        <title>Huge and variable diversity of episymbiotic CPR bacteria and DPANN archaea in groundwater ecosystems.</title>
        <authorList>
            <person name="He C.Y."/>
            <person name="Keren R."/>
            <person name="Whittaker M."/>
            <person name="Farag I.F."/>
            <person name="Doudna J."/>
            <person name="Cate J.H.D."/>
            <person name="Banfield J.F."/>
        </authorList>
    </citation>
    <scope>NUCLEOTIDE SEQUENCE</scope>
    <source>
        <strain evidence="8">NC_groundwater_1296_Ag_S-0.2um_52_80</strain>
    </source>
</reference>
<keyword evidence="8" id="KW-0032">Aminotransferase</keyword>
<dbReference type="Gene3D" id="3.90.1150.10">
    <property type="entry name" value="Aspartate Aminotransferase, domain 1"/>
    <property type="match status" value="1"/>
</dbReference>
<comment type="cofactor">
    <cofactor evidence="1 6 7">
        <name>pyridoxal 5'-phosphate</name>
        <dbReference type="ChEBI" id="CHEBI:597326"/>
    </cofactor>
</comment>
<gene>
    <name evidence="8" type="ORF">HY544_00090</name>
</gene>
<protein>
    <submittedName>
        <fullName evidence="8">Aminotransferase class I/II-fold pyridoxal phosphate-dependent enzyme</fullName>
    </submittedName>
</protein>
<name>A0A8T3YKQ8_9ARCH</name>
<dbReference type="GO" id="GO:0030170">
    <property type="term" value="F:pyridoxal phosphate binding"/>
    <property type="evidence" value="ECO:0007669"/>
    <property type="project" value="InterPro"/>
</dbReference>
<dbReference type="InterPro" id="IPR015421">
    <property type="entry name" value="PyrdxlP-dep_Trfase_major"/>
</dbReference>
<evidence type="ECO:0000256" key="6">
    <source>
        <dbReference type="PIRSR" id="PIRSR602129-50"/>
    </source>
</evidence>
<evidence type="ECO:0000256" key="2">
    <source>
        <dbReference type="ARBA" id="ARBA00009533"/>
    </source>
</evidence>
<organism evidence="8 9">
    <name type="scientific">Candidatus Iainarchaeum sp</name>
    <dbReference type="NCBI Taxonomy" id="3101447"/>
    <lineage>
        <taxon>Archaea</taxon>
        <taxon>Candidatus Iainarchaeota</taxon>
        <taxon>Candidatus Iainarchaeia</taxon>
        <taxon>Candidatus Iainarchaeales</taxon>
        <taxon>Candidatus Iainarchaeaceae</taxon>
        <taxon>Candidatus Iainarchaeum</taxon>
    </lineage>
</organism>
<dbReference type="InterPro" id="IPR015422">
    <property type="entry name" value="PyrdxlP-dep_Trfase_small"/>
</dbReference>
<dbReference type="GO" id="GO:0016831">
    <property type="term" value="F:carboxy-lyase activity"/>
    <property type="evidence" value="ECO:0007669"/>
    <property type="project" value="UniProtKB-KW"/>
</dbReference>
<dbReference type="InterPro" id="IPR002129">
    <property type="entry name" value="PyrdxlP-dep_de-COase"/>
</dbReference>
<evidence type="ECO:0000313" key="8">
    <source>
        <dbReference type="EMBL" id="MBI4209896.1"/>
    </source>
</evidence>
<comment type="similarity">
    <text evidence="2 7">Belongs to the group II decarboxylase family.</text>
</comment>
<feature type="modified residue" description="N6-(pyridoxal phosphate)lysine" evidence="6">
    <location>
        <position position="218"/>
    </location>
</feature>
<keyword evidence="8" id="KW-0808">Transferase</keyword>
<evidence type="ECO:0000256" key="5">
    <source>
        <dbReference type="ARBA" id="ARBA00023239"/>
    </source>
</evidence>
<proteinExistence type="inferred from homology"/>
<keyword evidence="4 6" id="KW-0663">Pyridoxal phosphate</keyword>
<dbReference type="EMBL" id="JACQPB010000002">
    <property type="protein sequence ID" value="MBI4209896.1"/>
    <property type="molecule type" value="Genomic_DNA"/>
</dbReference>